<feature type="transmembrane region" description="Helical" evidence="8">
    <location>
        <begin position="43"/>
        <end position="63"/>
    </location>
</feature>
<dbReference type="PANTHER" id="PTHR43337">
    <property type="entry name" value="XANTHINE/URACIL PERMEASE C887.17-RELATED"/>
    <property type="match status" value="1"/>
</dbReference>
<keyword evidence="3" id="KW-0813">Transport</keyword>
<dbReference type="Proteomes" id="UP000237752">
    <property type="component" value="Unassembled WGS sequence"/>
</dbReference>
<feature type="compositionally biased region" description="Polar residues" evidence="7">
    <location>
        <begin position="1"/>
        <end position="10"/>
    </location>
</feature>
<dbReference type="PANTHER" id="PTHR43337:SF1">
    <property type="entry name" value="XANTHINE_URACIL PERMEASE C887.17-RELATED"/>
    <property type="match status" value="1"/>
</dbReference>
<feature type="transmembrane region" description="Helical" evidence="8">
    <location>
        <begin position="101"/>
        <end position="122"/>
    </location>
</feature>
<dbReference type="GO" id="GO:0012505">
    <property type="term" value="C:endomembrane system"/>
    <property type="evidence" value="ECO:0007669"/>
    <property type="project" value="UniProtKB-SubCell"/>
</dbReference>
<evidence type="ECO:0000256" key="8">
    <source>
        <dbReference type="SAM" id="Phobius"/>
    </source>
</evidence>
<accession>A0A2T0ZXQ1</accession>
<dbReference type="AlphaFoldDB" id="A0A2T0ZXQ1"/>
<evidence type="ECO:0000256" key="5">
    <source>
        <dbReference type="ARBA" id="ARBA00022989"/>
    </source>
</evidence>
<feature type="region of interest" description="Disordered" evidence="7">
    <location>
        <begin position="1"/>
        <end position="22"/>
    </location>
</feature>
<keyword evidence="5 8" id="KW-1133">Transmembrane helix</keyword>
<feature type="transmembrane region" description="Helical" evidence="8">
    <location>
        <begin position="159"/>
        <end position="182"/>
    </location>
</feature>
<dbReference type="EMBL" id="PVUE01000011">
    <property type="protein sequence ID" value="PRZ41130.1"/>
    <property type="molecule type" value="Genomic_DNA"/>
</dbReference>
<feature type="compositionally biased region" description="Low complexity" evidence="7">
    <location>
        <begin position="11"/>
        <end position="22"/>
    </location>
</feature>
<feature type="transmembrane region" description="Helical" evidence="8">
    <location>
        <begin position="469"/>
        <end position="486"/>
    </location>
</feature>
<feature type="transmembrane region" description="Helical" evidence="8">
    <location>
        <begin position="374"/>
        <end position="391"/>
    </location>
</feature>
<feature type="transmembrane region" description="Helical" evidence="8">
    <location>
        <begin position="202"/>
        <end position="219"/>
    </location>
</feature>
<evidence type="ECO:0000256" key="4">
    <source>
        <dbReference type="ARBA" id="ARBA00022692"/>
    </source>
</evidence>
<evidence type="ECO:0000313" key="10">
    <source>
        <dbReference type="Proteomes" id="UP000237752"/>
    </source>
</evidence>
<dbReference type="GO" id="GO:0005345">
    <property type="term" value="F:purine nucleobase transmembrane transporter activity"/>
    <property type="evidence" value="ECO:0007669"/>
    <property type="project" value="TreeGrafter"/>
</dbReference>
<protein>
    <submittedName>
        <fullName evidence="9">AGZA family xanthine/uracil permease-like MFS transporter</fullName>
    </submittedName>
</protein>
<sequence length="496" mass="51794">MPRSQDVTTGSTTAAPPSAPRRASALDRYFEVTKRGSTFGREVRGGLTTFFTMAYIIVLNPIILTKTADVMGNKLSFAAIAATTALVAGVMTILMGVVGKFPIALAAGLGINAQVAALAEFQLAWPEIMGLVVLEGLLVTLLVLTGFRTAVFRAIPHQLKVAISVGIGMFLTFIGLKDAGFIQAHSTGAPVLMGQFGELKGWAILVFVFGVLLSAVLVARKVKGGILIGIITTTIIAVIVEAIAKVGAAPLDKAGVAVGPGWQLNVPKVPSSVVSTPDLSVLGHVSLFGAFSHGAIAAIMIIFTLMLADFFDTMGTVVAVGSEGELLDKNGDVPGLERILLVDSVAAAVGGAASVSSNTTYIESTAGVADGARTGIASVVTGLLFLVAMFFTPVVNIVPSEAAAPALIIVGALMIMQVKELQLTDFTVVIPVFLTIALMPFTYSITNGIGAGFVSWVVLHVVTGKRREIHWLMWLITVLFVIYFAIDPVRQVFGLA</sequence>
<feature type="transmembrane region" description="Helical" evidence="8">
    <location>
        <begin position="128"/>
        <end position="147"/>
    </location>
</feature>
<feature type="transmembrane region" description="Helical" evidence="8">
    <location>
        <begin position="75"/>
        <end position="94"/>
    </location>
</feature>
<proteinExistence type="inferred from homology"/>
<dbReference type="Pfam" id="PF00860">
    <property type="entry name" value="Xan_ur_permease"/>
    <property type="match status" value="1"/>
</dbReference>
<evidence type="ECO:0000313" key="9">
    <source>
        <dbReference type="EMBL" id="PRZ41130.1"/>
    </source>
</evidence>
<feature type="transmembrane region" description="Helical" evidence="8">
    <location>
        <begin position="445"/>
        <end position="462"/>
    </location>
</feature>
<feature type="transmembrane region" description="Helical" evidence="8">
    <location>
        <begin position="226"/>
        <end position="244"/>
    </location>
</feature>
<dbReference type="GO" id="GO:0005886">
    <property type="term" value="C:plasma membrane"/>
    <property type="evidence" value="ECO:0007669"/>
    <property type="project" value="TreeGrafter"/>
</dbReference>
<evidence type="ECO:0000256" key="2">
    <source>
        <dbReference type="ARBA" id="ARBA00005697"/>
    </source>
</evidence>
<evidence type="ECO:0000256" key="6">
    <source>
        <dbReference type="ARBA" id="ARBA00023136"/>
    </source>
</evidence>
<comment type="caution">
    <text evidence="9">The sequence shown here is derived from an EMBL/GenBank/DDBJ whole genome shotgun (WGS) entry which is preliminary data.</text>
</comment>
<evidence type="ECO:0000256" key="3">
    <source>
        <dbReference type="ARBA" id="ARBA00022448"/>
    </source>
</evidence>
<keyword evidence="4 8" id="KW-0812">Transmembrane</keyword>
<dbReference type="RefSeq" id="WP_170111067.1">
    <property type="nucleotide sequence ID" value="NZ_PVUE01000011.1"/>
</dbReference>
<name>A0A2T0ZXQ1_9ACTN</name>
<evidence type="ECO:0000256" key="7">
    <source>
        <dbReference type="SAM" id="MobiDB-lite"/>
    </source>
</evidence>
<gene>
    <name evidence="9" type="ORF">CLV47_1116</name>
</gene>
<reference evidence="9 10" key="1">
    <citation type="submission" date="2018-03" db="EMBL/GenBank/DDBJ databases">
        <title>Genomic Encyclopedia of Archaeal and Bacterial Type Strains, Phase II (KMG-II): from individual species to whole genera.</title>
        <authorList>
            <person name="Goeker M."/>
        </authorList>
    </citation>
    <scope>NUCLEOTIDE SEQUENCE [LARGE SCALE GENOMIC DNA]</scope>
    <source>
        <strain evidence="9 10">DSM 100065</strain>
    </source>
</reference>
<dbReference type="InterPro" id="IPR045018">
    <property type="entry name" value="Azg-like"/>
</dbReference>
<keyword evidence="6 8" id="KW-0472">Membrane</keyword>
<comment type="subcellular location">
    <subcellularLocation>
        <location evidence="1">Endomembrane system</location>
        <topology evidence="1">Multi-pass membrane protein</topology>
    </subcellularLocation>
</comment>
<keyword evidence="10" id="KW-1185">Reference proteome</keyword>
<feature type="transmembrane region" description="Helical" evidence="8">
    <location>
        <begin position="285"/>
        <end position="308"/>
    </location>
</feature>
<organism evidence="9 10">
    <name type="scientific">Antricoccus suffuscus</name>
    <dbReference type="NCBI Taxonomy" id="1629062"/>
    <lineage>
        <taxon>Bacteria</taxon>
        <taxon>Bacillati</taxon>
        <taxon>Actinomycetota</taxon>
        <taxon>Actinomycetes</taxon>
        <taxon>Geodermatophilales</taxon>
        <taxon>Antricoccaceae</taxon>
        <taxon>Antricoccus</taxon>
    </lineage>
</organism>
<evidence type="ECO:0000256" key="1">
    <source>
        <dbReference type="ARBA" id="ARBA00004127"/>
    </source>
</evidence>
<dbReference type="InterPro" id="IPR006043">
    <property type="entry name" value="NCS2"/>
</dbReference>
<comment type="similarity">
    <text evidence="2">Belongs to the nucleobase:cation symporter-2 (NCS2) (TC 2.A.40) family. Azg-like subfamily.</text>
</comment>